<name>A0ABD0SBG7_LOXSC</name>
<dbReference type="EMBL" id="JBEDNZ010000024">
    <property type="protein sequence ID" value="KAL0811398.1"/>
    <property type="molecule type" value="Genomic_DNA"/>
</dbReference>
<protein>
    <submittedName>
        <fullName evidence="1">Uncharacterized protein</fullName>
    </submittedName>
</protein>
<organism evidence="1 2">
    <name type="scientific">Loxostege sticticalis</name>
    <name type="common">Beet webworm moth</name>
    <dbReference type="NCBI Taxonomy" id="481309"/>
    <lineage>
        <taxon>Eukaryota</taxon>
        <taxon>Metazoa</taxon>
        <taxon>Ecdysozoa</taxon>
        <taxon>Arthropoda</taxon>
        <taxon>Hexapoda</taxon>
        <taxon>Insecta</taxon>
        <taxon>Pterygota</taxon>
        <taxon>Neoptera</taxon>
        <taxon>Endopterygota</taxon>
        <taxon>Lepidoptera</taxon>
        <taxon>Glossata</taxon>
        <taxon>Ditrysia</taxon>
        <taxon>Pyraloidea</taxon>
        <taxon>Crambidae</taxon>
        <taxon>Pyraustinae</taxon>
        <taxon>Loxostege</taxon>
    </lineage>
</organism>
<proteinExistence type="predicted"/>
<gene>
    <name evidence="1" type="ORF">ABMA28_009803</name>
</gene>
<sequence length="222" mass="26101">MGKPKFDPPTSTFPYKIPRRLNILSVPRKYILDSDEGMPALTPRGIRRSALKSQLSDRVNDASWPYIRRFLIIKKQYKNRFSAERMERIDRMIEAANATCYSKLANCVLDLKKQDVKEVKKKRGWSESEWKKHMDYISQIASPRRAEIFKPPPVKRGNRKPLEQLLPRINQMCFRPDFKVYKRLSQEAWYRDPVKVPKGALKYVISDRVKKLAAPRVIPQPD</sequence>
<dbReference type="Proteomes" id="UP001549921">
    <property type="component" value="Unassembled WGS sequence"/>
</dbReference>
<dbReference type="AlphaFoldDB" id="A0ABD0SBG7"/>
<evidence type="ECO:0000313" key="2">
    <source>
        <dbReference type="Proteomes" id="UP001549921"/>
    </source>
</evidence>
<reference evidence="1 2" key="1">
    <citation type="submission" date="2024-06" db="EMBL/GenBank/DDBJ databases">
        <title>A chromosome-level genome assembly of beet webworm, Loxostege sticticalis.</title>
        <authorList>
            <person name="Zhang Y."/>
        </authorList>
    </citation>
    <scope>NUCLEOTIDE SEQUENCE [LARGE SCALE GENOMIC DNA]</scope>
    <source>
        <strain evidence="1">AQ028</strain>
        <tissue evidence="1">Male pupae</tissue>
    </source>
</reference>
<dbReference type="InterPro" id="IPR006623">
    <property type="entry name" value="THEG"/>
</dbReference>
<accession>A0ABD0SBG7</accession>
<evidence type="ECO:0000313" key="1">
    <source>
        <dbReference type="EMBL" id="KAL0811398.1"/>
    </source>
</evidence>
<dbReference type="Pfam" id="PF14912">
    <property type="entry name" value="THEG"/>
    <property type="match status" value="1"/>
</dbReference>
<comment type="caution">
    <text evidence="1">The sequence shown here is derived from an EMBL/GenBank/DDBJ whole genome shotgun (WGS) entry which is preliminary data.</text>
</comment>